<dbReference type="InterPro" id="IPR050267">
    <property type="entry name" value="Anti-sigma-factor_SerPK"/>
</dbReference>
<keyword evidence="1" id="KW-0808">Transferase</keyword>
<dbReference type="GO" id="GO:0005524">
    <property type="term" value="F:ATP binding"/>
    <property type="evidence" value="ECO:0007669"/>
    <property type="project" value="UniProtKB-KW"/>
</dbReference>
<keyword evidence="4" id="KW-0067">ATP-binding</keyword>
<dbReference type="Proteomes" id="UP001223144">
    <property type="component" value="Unassembled WGS sequence"/>
</dbReference>
<keyword evidence="4" id="KW-0547">Nucleotide-binding</keyword>
<dbReference type="Pfam" id="PF13581">
    <property type="entry name" value="HATPase_c_2"/>
    <property type="match status" value="1"/>
</dbReference>
<evidence type="ECO:0000256" key="2">
    <source>
        <dbReference type="SAM" id="MobiDB-lite"/>
    </source>
</evidence>
<protein>
    <submittedName>
        <fullName evidence="4">ATP-binding protein</fullName>
    </submittedName>
</protein>
<dbReference type="SUPFAM" id="SSF55874">
    <property type="entry name" value="ATPase domain of HSP90 chaperone/DNA topoisomerase II/histidine kinase"/>
    <property type="match status" value="1"/>
</dbReference>
<dbReference type="InterPro" id="IPR036890">
    <property type="entry name" value="HATPase_C_sf"/>
</dbReference>
<keyword evidence="4" id="KW-0560">Oxidoreductase</keyword>
<dbReference type="EMBL" id="JARWBG010000011">
    <property type="protein sequence ID" value="MDH2389577.1"/>
    <property type="molecule type" value="Genomic_DNA"/>
</dbReference>
<dbReference type="InterPro" id="IPR003594">
    <property type="entry name" value="HATPase_dom"/>
</dbReference>
<gene>
    <name evidence="4" type="ORF">QCN29_12365</name>
</gene>
<evidence type="ECO:0000313" key="4">
    <source>
        <dbReference type="EMBL" id="MDH2389577.1"/>
    </source>
</evidence>
<evidence type="ECO:0000313" key="5">
    <source>
        <dbReference type="Proteomes" id="UP001223144"/>
    </source>
</evidence>
<evidence type="ECO:0000256" key="1">
    <source>
        <dbReference type="ARBA" id="ARBA00022527"/>
    </source>
</evidence>
<feature type="compositionally biased region" description="Basic and acidic residues" evidence="2">
    <location>
        <begin position="89"/>
        <end position="99"/>
    </location>
</feature>
<keyword evidence="1" id="KW-0418">Kinase</keyword>
<dbReference type="GO" id="GO:0016491">
    <property type="term" value="F:oxidoreductase activity"/>
    <property type="evidence" value="ECO:0007669"/>
    <property type="project" value="UniProtKB-KW"/>
</dbReference>
<dbReference type="CDD" id="cd16936">
    <property type="entry name" value="HATPase_RsbW-like"/>
    <property type="match status" value="1"/>
</dbReference>
<feature type="domain" description="Histidine kinase/HSP90-like ATPase" evidence="3">
    <location>
        <begin position="27"/>
        <end position="129"/>
    </location>
</feature>
<comment type="caution">
    <text evidence="4">The sequence shown here is derived from an EMBL/GenBank/DDBJ whole genome shotgun (WGS) entry which is preliminary data.</text>
</comment>
<keyword evidence="5" id="KW-1185">Reference proteome</keyword>
<sequence>MTHGTAQFTAPESDFAIQLAPTRYSARLSRELAAMWLRTWDAPREVAETVTQLVGELAANAAVHGRVPGRDFLITLHLADDDRILRIEATDTRTERLPETQRQAPAPDEESGRGLLIVDTLADRWGVTDGPVPRKTVWAELDLAHQSTG</sequence>
<dbReference type="PANTHER" id="PTHR35526">
    <property type="entry name" value="ANTI-SIGMA-F FACTOR RSBW-RELATED"/>
    <property type="match status" value="1"/>
</dbReference>
<feature type="region of interest" description="Disordered" evidence="2">
    <location>
        <begin position="89"/>
        <end position="113"/>
    </location>
</feature>
<proteinExistence type="predicted"/>
<dbReference type="Gene3D" id="3.30.565.10">
    <property type="entry name" value="Histidine kinase-like ATPase, C-terminal domain"/>
    <property type="match status" value="1"/>
</dbReference>
<keyword evidence="1" id="KW-0723">Serine/threonine-protein kinase</keyword>
<dbReference type="RefSeq" id="WP_279927913.1">
    <property type="nucleotide sequence ID" value="NZ_JARWBG010000011.1"/>
</dbReference>
<reference evidence="4 5" key="1">
    <citation type="submission" date="2023-04" db="EMBL/GenBank/DDBJ databases">
        <title>Streptomyces chengmaiensis sp. nov. isolated from the stem of mangrove plant in Hainan.</title>
        <authorList>
            <person name="Huang X."/>
            <person name="Zhou S."/>
            <person name="Chu X."/>
            <person name="Xie Y."/>
            <person name="Lin Y."/>
        </authorList>
    </citation>
    <scope>NUCLEOTIDE SEQUENCE [LARGE SCALE GENOMIC DNA]</scope>
    <source>
        <strain evidence="4 5">HNM0663</strain>
    </source>
</reference>
<accession>A0ABT6HLI1</accession>
<evidence type="ECO:0000259" key="3">
    <source>
        <dbReference type="Pfam" id="PF13581"/>
    </source>
</evidence>
<organism evidence="4 5">
    <name type="scientific">Streptomyces chengmaiensis</name>
    <dbReference type="NCBI Taxonomy" id="3040919"/>
    <lineage>
        <taxon>Bacteria</taxon>
        <taxon>Bacillati</taxon>
        <taxon>Actinomycetota</taxon>
        <taxon>Actinomycetes</taxon>
        <taxon>Kitasatosporales</taxon>
        <taxon>Streptomycetaceae</taxon>
        <taxon>Streptomyces</taxon>
    </lineage>
</organism>
<dbReference type="PANTHER" id="PTHR35526:SF3">
    <property type="entry name" value="ANTI-SIGMA-F FACTOR RSBW"/>
    <property type="match status" value="1"/>
</dbReference>
<name>A0ABT6HLI1_9ACTN</name>